<keyword evidence="1" id="KW-0732">Signal</keyword>
<evidence type="ECO:0000313" key="2">
    <source>
        <dbReference type="EMBL" id="SDW73517.1"/>
    </source>
</evidence>
<dbReference type="RefSeq" id="WP_092723389.1">
    <property type="nucleotide sequence ID" value="NZ_FNNO01000005.1"/>
</dbReference>
<keyword evidence="3" id="KW-1185">Reference proteome</keyword>
<protein>
    <submittedName>
        <fullName evidence="2">Uncharacterized protein</fullName>
    </submittedName>
</protein>
<evidence type="ECO:0000256" key="1">
    <source>
        <dbReference type="SAM" id="SignalP"/>
    </source>
</evidence>
<comment type="caution">
    <text evidence="2">The sequence shown here is derived from an EMBL/GenBank/DDBJ whole genome shotgun (WGS) entry which is preliminary data.</text>
</comment>
<sequence>MKRNKADLLSFTIVLTFLLMAVASAPPRQTYHSKPQPCTKHQPINYSPVLVKVNITGSYNMKDITEVQRIRPTLVLDDLNIANYSKYKLADGVTPNLNLYITLNNDNYGHYGASVTAYVYDGDFNFTINTDYVTLEKLYSDIAYKINGYVTGGWCKNCPSPCVIN</sequence>
<dbReference type="Proteomes" id="UP000198711">
    <property type="component" value="Unassembled WGS sequence"/>
</dbReference>
<organism evidence="2 3">
    <name type="scientific">Hydrobacter penzbergensis</name>
    <dbReference type="NCBI Taxonomy" id="1235997"/>
    <lineage>
        <taxon>Bacteria</taxon>
        <taxon>Pseudomonadati</taxon>
        <taxon>Bacteroidota</taxon>
        <taxon>Chitinophagia</taxon>
        <taxon>Chitinophagales</taxon>
        <taxon>Chitinophagaceae</taxon>
        <taxon>Hydrobacter</taxon>
    </lineage>
</organism>
<gene>
    <name evidence="2" type="ORF">SAMN05444410_105127</name>
</gene>
<evidence type="ECO:0000313" key="3">
    <source>
        <dbReference type="Proteomes" id="UP000198711"/>
    </source>
</evidence>
<feature type="chain" id="PRO_5036465055" evidence="1">
    <location>
        <begin position="26"/>
        <end position="165"/>
    </location>
</feature>
<feature type="signal peptide" evidence="1">
    <location>
        <begin position="1"/>
        <end position="25"/>
    </location>
</feature>
<accession>A0A8X8LDA2</accession>
<proteinExistence type="predicted"/>
<name>A0A8X8LDA2_9BACT</name>
<dbReference type="AlphaFoldDB" id="A0A8X8LDA2"/>
<dbReference type="EMBL" id="FNNO01000005">
    <property type="protein sequence ID" value="SDW73517.1"/>
    <property type="molecule type" value="Genomic_DNA"/>
</dbReference>
<reference evidence="2 3" key="1">
    <citation type="submission" date="2016-10" db="EMBL/GenBank/DDBJ databases">
        <authorList>
            <person name="Varghese N."/>
            <person name="Submissions S."/>
        </authorList>
    </citation>
    <scope>NUCLEOTIDE SEQUENCE [LARGE SCALE GENOMIC DNA]</scope>
    <source>
        <strain evidence="2 3">DSM 25353</strain>
    </source>
</reference>